<feature type="compositionally biased region" description="Polar residues" evidence="1">
    <location>
        <begin position="303"/>
        <end position="313"/>
    </location>
</feature>
<dbReference type="Proteomes" id="UP000694044">
    <property type="component" value="Unassembled WGS sequence"/>
</dbReference>
<protein>
    <submittedName>
        <fullName evidence="2">Uncharacterized protein</fullName>
    </submittedName>
</protein>
<accession>A0A8T1VAK4</accession>
<reference evidence="2" key="1">
    <citation type="submission" date="2021-02" db="EMBL/GenBank/DDBJ databases">
        <authorList>
            <person name="Palmer J.M."/>
        </authorList>
    </citation>
    <scope>NUCLEOTIDE SEQUENCE</scope>
    <source>
        <strain evidence="2">SCRP734</strain>
    </source>
</reference>
<dbReference type="EMBL" id="JAGDFM010000463">
    <property type="protein sequence ID" value="KAG7377986.1"/>
    <property type="molecule type" value="Genomic_DNA"/>
</dbReference>
<organism evidence="2 3">
    <name type="scientific">Phytophthora pseudosyringae</name>
    <dbReference type="NCBI Taxonomy" id="221518"/>
    <lineage>
        <taxon>Eukaryota</taxon>
        <taxon>Sar</taxon>
        <taxon>Stramenopiles</taxon>
        <taxon>Oomycota</taxon>
        <taxon>Peronosporomycetes</taxon>
        <taxon>Peronosporales</taxon>
        <taxon>Peronosporaceae</taxon>
        <taxon>Phytophthora</taxon>
    </lineage>
</organism>
<comment type="caution">
    <text evidence="2">The sequence shown here is derived from an EMBL/GenBank/DDBJ whole genome shotgun (WGS) entry which is preliminary data.</text>
</comment>
<sequence>MRRRVQEERGEDCNAKCRSVWRQLASNQPAGKGQLMCETNSEGENAWGWRLENVRTDKNLEKNARLKSKPADKAQAIASERVGGDLSKVQVRAARQRRMQKLRAHRITTGQHDKLIALKLKRRQSSEIVKEKERNRIRERQAKRASTLAIKAEVDIRSEVSTLSSYRFENPTVVAVPVSEANSDRSLKKTPQRLERFEQYIDGCSESAQPVACNERRINSSDSDWQWQNQQWLERLKTTLDDESDKESTVQDKTAMFEKVAASESTKCVKWCRQMQEERGRGSDTEEAMYASVRRSSDKVNIGQKSCQVFNTDPENKNADKGRNAVQHPHSRSDKEEQNKSIKVAPPVALSNVQATAARQRRMRKLHSSRLAIGVHEKLTALKLKRLQLRDEMAKKKSELRARRAKQSSQDSSEPAFMHEDANGTRGSTLLPPNTEGKSDDARSSL</sequence>
<evidence type="ECO:0000256" key="1">
    <source>
        <dbReference type="SAM" id="MobiDB-lite"/>
    </source>
</evidence>
<proteinExistence type="predicted"/>
<evidence type="ECO:0000313" key="2">
    <source>
        <dbReference type="EMBL" id="KAG7377986.1"/>
    </source>
</evidence>
<feature type="compositionally biased region" description="Basic and acidic residues" evidence="1">
    <location>
        <begin position="437"/>
        <end position="446"/>
    </location>
</feature>
<feature type="region of interest" description="Disordered" evidence="1">
    <location>
        <begin position="276"/>
        <end position="363"/>
    </location>
</feature>
<evidence type="ECO:0000313" key="3">
    <source>
        <dbReference type="Proteomes" id="UP000694044"/>
    </source>
</evidence>
<feature type="compositionally biased region" description="Basic and acidic residues" evidence="1">
    <location>
        <begin position="331"/>
        <end position="340"/>
    </location>
</feature>
<feature type="region of interest" description="Disordered" evidence="1">
    <location>
        <begin position="395"/>
        <end position="446"/>
    </location>
</feature>
<keyword evidence="3" id="KW-1185">Reference proteome</keyword>
<gene>
    <name evidence="2" type="ORF">PHYPSEUDO_010719</name>
</gene>
<name>A0A8T1VAK4_9STRA</name>
<feature type="compositionally biased region" description="Basic and acidic residues" evidence="1">
    <location>
        <begin position="314"/>
        <end position="323"/>
    </location>
</feature>
<dbReference type="AlphaFoldDB" id="A0A8T1VAK4"/>